<dbReference type="Proteomes" id="UP000051697">
    <property type="component" value="Unassembled WGS sequence"/>
</dbReference>
<dbReference type="OrthoDB" id="2339836at2"/>
<dbReference type="RefSeq" id="WP_057889313.1">
    <property type="nucleotide sequence ID" value="NZ_AZFE01000003.1"/>
</dbReference>
<comment type="caution">
    <text evidence="2">The sequence shown here is derived from an EMBL/GenBank/DDBJ whole genome shotgun (WGS) entry which is preliminary data.</text>
</comment>
<dbReference type="EMBL" id="AZFE01000003">
    <property type="protein sequence ID" value="KRL57889.1"/>
    <property type="molecule type" value="Genomic_DNA"/>
</dbReference>
<dbReference type="STRING" id="1423778.FC70_GL000362"/>
<dbReference type="PATRIC" id="fig|1423778.4.peg.381"/>
<reference evidence="2 3" key="1">
    <citation type="journal article" date="2015" name="Genome Announc.">
        <title>Expanding the biotechnology potential of lactobacilli through comparative genomics of 213 strains and associated genera.</title>
        <authorList>
            <person name="Sun Z."/>
            <person name="Harris H.M."/>
            <person name="McCann A."/>
            <person name="Guo C."/>
            <person name="Argimon S."/>
            <person name="Zhang W."/>
            <person name="Yang X."/>
            <person name="Jeffery I.B."/>
            <person name="Cooney J.C."/>
            <person name="Kagawa T.F."/>
            <person name="Liu W."/>
            <person name="Song Y."/>
            <person name="Salvetti E."/>
            <person name="Wrobel A."/>
            <person name="Rasinkangas P."/>
            <person name="Parkhill J."/>
            <person name="Rea M.C."/>
            <person name="O'Sullivan O."/>
            <person name="Ritari J."/>
            <person name="Douillard F.P."/>
            <person name="Paul Ross R."/>
            <person name="Yang R."/>
            <person name="Briner A.E."/>
            <person name="Felis G.E."/>
            <person name="de Vos W.M."/>
            <person name="Barrangou R."/>
            <person name="Klaenhammer T.R."/>
            <person name="Caufield P.W."/>
            <person name="Cui Y."/>
            <person name="Zhang H."/>
            <person name="O'Toole P.W."/>
        </authorList>
    </citation>
    <scope>NUCLEOTIDE SEQUENCE [LARGE SCALE GENOMIC DNA]</scope>
    <source>
        <strain evidence="2 3">DSM 15707</strain>
    </source>
</reference>
<organism evidence="2 3">
    <name type="scientific">Paucilactobacillus oligofermentans DSM 15707 = LMG 22743</name>
    <dbReference type="NCBI Taxonomy" id="1423778"/>
    <lineage>
        <taxon>Bacteria</taxon>
        <taxon>Bacillati</taxon>
        <taxon>Bacillota</taxon>
        <taxon>Bacilli</taxon>
        <taxon>Lactobacillales</taxon>
        <taxon>Lactobacillaceae</taxon>
        <taxon>Paucilactobacillus</taxon>
    </lineage>
</organism>
<gene>
    <name evidence="2" type="ORF">FC70_GL000362</name>
</gene>
<protein>
    <submittedName>
        <fullName evidence="2">Uncharacterized protein</fullName>
    </submittedName>
</protein>
<dbReference type="KEGG" id="lol:LACOL_1331"/>
<accession>A0A0R1RMS4</accession>
<evidence type="ECO:0000256" key="1">
    <source>
        <dbReference type="SAM" id="Phobius"/>
    </source>
</evidence>
<dbReference type="AlphaFoldDB" id="A0A0R1RMS4"/>
<sequence length="59" mass="6734">MVYTVGFFVAFCGLLIMLFGIKNFYSNLNKWNRLGFILLCLGLILPMIYGFIDGIKSSF</sequence>
<keyword evidence="1" id="KW-1133">Transmembrane helix</keyword>
<evidence type="ECO:0000313" key="2">
    <source>
        <dbReference type="EMBL" id="KRL57889.1"/>
    </source>
</evidence>
<keyword evidence="1" id="KW-0472">Membrane</keyword>
<proteinExistence type="predicted"/>
<feature type="transmembrane region" description="Helical" evidence="1">
    <location>
        <begin position="6"/>
        <end position="25"/>
    </location>
</feature>
<keyword evidence="1" id="KW-0812">Transmembrane</keyword>
<keyword evidence="3" id="KW-1185">Reference proteome</keyword>
<name>A0A0R1RMS4_9LACO</name>
<feature type="transmembrane region" description="Helical" evidence="1">
    <location>
        <begin position="34"/>
        <end position="52"/>
    </location>
</feature>
<evidence type="ECO:0000313" key="3">
    <source>
        <dbReference type="Proteomes" id="UP000051697"/>
    </source>
</evidence>